<evidence type="ECO:0000313" key="3">
    <source>
        <dbReference type="Proteomes" id="UP000431826"/>
    </source>
</evidence>
<evidence type="ECO:0000313" key="2">
    <source>
        <dbReference type="EMBL" id="GFE35481.1"/>
    </source>
</evidence>
<organism evidence="2 3">
    <name type="scientific">Streptomyces tubercidicus</name>
    <dbReference type="NCBI Taxonomy" id="47759"/>
    <lineage>
        <taxon>Bacteria</taxon>
        <taxon>Bacillati</taxon>
        <taxon>Actinomycetota</taxon>
        <taxon>Actinomycetes</taxon>
        <taxon>Kitasatosporales</taxon>
        <taxon>Streptomycetaceae</taxon>
        <taxon>Streptomyces</taxon>
    </lineage>
</organism>
<gene>
    <name evidence="2" type="ORF">Stube_01540</name>
</gene>
<dbReference type="EMBL" id="BLIR01000001">
    <property type="protein sequence ID" value="GFE35481.1"/>
    <property type="molecule type" value="Genomic_DNA"/>
</dbReference>
<evidence type="ECO:0000256" key="1">
    <source>
        <dbReference type="SAM" id="MobiDB-lite"/>
    </source>
</evidence>
<keyword evidence="3" id="KW-1185">Reference proteome</keyword>
<comment type="caution">
    <text evidence="2">The sequence shown here is derived from an EMBL/GenBank/DDBJ whole genome shotgun (WGS) entry which is preliminary data.</text>
</comment>
<proteinExistence type="predicted"/>
<name>A0A640ULJ1_9ACTN</name>
<dbReference type="AlphaFoldDB" id="A0A640ULJ1"/>
<sequence length="73" mass="7627">MAAIDRRRGGRTGREEAGDEKTGENDGKTTEHKDVPTVSGDGVRCHLPGPAGPESCDSSGRCCERTSTTAVLP</sequence>
<feature type="compositionally biased region" description="Basic and acidic residues" evidence="1">
    <location>
        <begin position="1"/>
        <end position="35"/>
    </location>
</feature>
<reference evidence="2 3" key="1">
    <citation type="submission" date="2019-12" db="EMBL/GenBank/DDBJ databases">
        <title>Whole genome shotgun sequence of Streptomyces tubercidicus NBRC 13090.</title>
        <authorList>
            <person name="Ichikawa N."/>
            <person name="Kimura A."/>
            <person name="Kitahashi Y."/>
            <person name="Komaki H."/>
            <person name="Tamura T."/>
        </authorList>
    </citation>
    <scope>NUCLEOTIDE SEQUENCE [LARGE SCALE GENOMIC DNA]</scope>
    <source>
        <strain evidence="2 3">NBRC 13090</strain>
    </source>
</reference>
<accession>A0A640ULJ1</accession>
<feature type="region of interest" description="Disordered" evidence="1">
    <location>
        <begin position="1"/>
        <end position="73"/>
    </location>
</feature>
<dbReference type="Proteomes" id="UP000431826">
    <property type="component" value="Unassembled WGS sequence"/>
</dbReference>
<protein>
    <submittedName>
        <fullName evidence="2">Uncharacterized protein</fullName>
    </submittedName>
</protein>